<evidence type="ECO:0000313" key="2">
    <source>
        <dbReference type="EMBL" id="CAL1360256.1"/>
    </source>
</evidence>
<keyword evidence="3" id="KW-1185">Reference proteome</keyword>
<feature type="region of interest" description="Disordered" evidence="1">
    <location>
        <begin position="1"/>
        <end position="30"/>
    </location>
</feature>
<dbReference type="Proteomes" id="UP001497516">
    <property type="component" value="Chromosome 10"/>
</dbReference>
<sequence length="97" mass="10892">MRKGEGSGEVVTSRRWERDGGDRSWREARGLRRREPYGAAVVGGGGRDGWAGGRRWQREGEMAVVATEGRDDDGGDGRERQRAVRVLGRGKREDEFF</sequence>
<evidence type="ECO:0000256" key="1">
    <source>
        <dbReference type="SAM" id="MobiDB-lite"/>
    </source>
</evidence>
<protein>
    <submittedName>
        <fullName evidence="2">Uncharacterized protein</fullName>
    </submittedName>
</protein>
<gene>
    <name evidence="2" type="ORF">LTRI10_LOCUS7702</name>
</gene>
<proteinExistence type="predicted"/>
<name>A0AAV2CXH9_9ROSI</name>
<reference evidence="2 3" key="1">
    <citation type="submission" date="2024-04" db="EMBL/GenBank/DDBJ databases">
        <authorList>
            <person name="Fracassetti M."/>
        </authorList>
    </citation>
    <scope>NUCLEOTIDE SEQUENCE [LARGE SCALE GENOMIC DNA]</scope>
</reference>
<dbReference type="EMBL" id="OZ034814">
    <property type="protein sequence ID" value="CAL1360256.1"/>
    <property type="molecule type" value="Genomic_DNA"/>
</dbReference>
<dbReference type="AlphaFoldDB" id="A0AAV2CXH9"/>
<accession>A0AAV2CXH9</accession>
<organism evidence="2 3">
    <name type="scientific">Linum trigynum</name>
    <dbReference type="NCBI Taxonomy" id="586398"/>
    <lineage>
        <taxon>Eukaryota</taxon>
        <taxon>Viridiplantae</taxon>
        <taxon>Streptophyta</taxon>
        <taxon>Embryophyta</taxon>
        <taxon>Tracheophyta</taxon>
        <taxon>Spermatophyta</taxon>
        <taxon>Magnoliopsida</taxon>
        <taxon>eudicotyledons</taxon>
        <taxon>Gunneridae</taxon>
        <taxon>Pentapetalae</taxon>
        <taxon>rosids</taxon>
        <taxon>fabids</taxon>
        <taxon>Malpighiales</taxon>
        <taxon>Linaceae</taxon>
        <taxon>Linum</taxon>
    </lineage>
</organism>
<evidence type="ECO:0000313" key="3">
    <source>
        <dbReference type="Proteomes" id="UP001497516"/>
    </source>
</evidence>